<reference evidence="2" key="1">
    <citation type="submission" date="2019-10" db="EMBL/GenBank/DDBJ databases">
        <authorList>
            <consortium name="DOE Joint Genome Institute"/>
            <person name="Kuo A."/>
            <person name="Miyauchi S."/>
            <person name="Kiss E."/>
            <person name="Drula E."/>
            <person name="Kohler A."/>
            <person name="Sanchez-Garcia M."/>
            <person name="Andreopoulos B."/>
            <person name="Barry K.W."/>
            <person name="Bonito G."/>
            <person name="Buee M."/>
            <person name="Carver A."/>
            <person name="Chen C."/>
            <person name="Cichocki N."/>
            <person name="Clum A."/>
            <person name="Culley D."/>
            <person name="Crous P.W."/>
            <person name="Fauchery L."/>
            <person name="Girlanda M."/>
            <person name="Hayes R."/>
            <person name="Keri Z."/>
            <person name="LaButti K."/>
            <person name="Lipzen A."/>
            <person name="Lombard V."/>
            <person name="Magnuson J."/>
            <person name="Maillard F."/>
            <person name="Morin E."/>
            <person name="Murat C."/>
            <person name="Nolan M."/>
            <person name="Ohm R."/>
            <person name="Pangilinan J."/>
            <person name="Pereira M."/>
            <person name="Perotto S."/>
            <person name="Peter M."/>
            <person name="Riley R."/>
            <person name="Sitrit Y."/>
            <person name="Stielow B."/>
            <person name="Szollosi G."/>
            <person name="Zifcakova L."/>
            <person name="Stursova M."/>
            <person name="Spatafora J.W."/>
            <person name="Tedersoo L."/>
            <person name="Vaario L.-M."/>
            <person name="Yamada A."/>
            <person name="Yan M."/>
            <person name="Wang P."/>
            <person name="Xu J."/>
            <person name="Bruns T."/>
            <person name="Baldrian P."/>
            <person name="Vilgalys R."/>
            <person name="Henrissat B."/>
            <person name="Grigoriev I.V."/>
            <person name="Hibbett D."/>
            <person name="Nagy L.G."/>
            <person name="Martin F.M."/>
        </authorList>
    </citation>
    <scope>NUCLEOTIDE SEQUENCE</scope>
    <source>
        <strain evidence="2">BED1</strain>
    </source>
</reference>
<proteinExistence type="predicted"/>
<keyword evidence="3" id="KW-1185">Reference proteome</keyword>
<accession>A0AAD4C1A7</accession>
<feature type="non-terminal residue" evidence="2">
    <location>
        <position position="1"/>
    </location>
</feature>
<dbReference type="Gene3D" id="3.40.50.1820">
    <property type="entry name" value="alpha/beta hydrolase"/>
    <property type="match status" value="1"/>
</dbReference>
<evidence type="ECO:0000313" key="2">
    <source>
        <dbReference type="EMBL" id="KAF8445045.1"/>
    </source>
</evidence>
<dbReference type="InterPro" id="IPR029058">
    <property type="entry name" value="AB_hydrolase_fold"/>
</dbReference>
<dbReference type="Proteomes" id="UP001194468">
    <property type="component" value="Unassembled WGS sequence"/>
</dbReference>
<dbReference type="EMBL" id="WHUW01000006">
    <property type="protein sequence ID" value="KAF8445045.1"/>
    <property type="molecule type" value="Genomic_DNA"/>
</dbReference>
<sequence>RNLIVCIDGTGNESGPNSTNVWKLHEKIDLKSTNPEQLAVHFRGIGTRPKSLRCSDRIKRAVYDTVDKAVALSVKKTVQDAYRWLAKRFQEGDQIYLFGFSRGAYQVRVLAGMIHEVRPGLITNYGLVLNTAYSYYKAIRSTEPKTRQSASDFKNTHCWKDLRVHFVGVWDTVSSVGLIRGDVFLSTSSSAAHACHFRHALALDELRVKFMPEYFHEMNSQSDDGKSKYVVTSHDVERASSVSDTLIDHGTDLSGCDHKQPDIKEVWFAGSHSDVWVAPP</sequence>
<dbReference type="SUPFAM" id="SSF53474">
    <property type="entry name" value="alpha/beta-Hydrolases"/>
    <property type="match status" value="1"/>
</dbReference>
<comment type="caution">
    <text evidence="2">The sequence shown here is derived from an EMBL/GenBank/DDBJ whole genome shotgun (WGS) entry which is preliminary data.</text>
</comment>
<dbReference type="AlphaFoldDB" id="A0AAD4C1A7"/>
<dbReference type="PANTHER" id="PTHR33840:SF2">
    <property type="entry name" value="TLE1 PHOSPHOLIPASE DOMAIN-CONTAINING PROTEIN"/>
    <property type="match status" value="1"/>
</dbReference>
<feature type="domain" description="T6SS Phospholipase effector Tle1-like catalytic" evidence="1">
    <location>
        <begin position="1"/>
        <end position="275"/>
    </location>
</feature>
<dbReference type="Pfam" id="PF09994">
    <property type="entry name" value="T6SS_Tle1-like_cat"/>
    <property type="match status" value="1"/>
</dbReference>
<evidence type="ECO:0000313" key="3">
    <source>
        <dbReference type="Proteomes" id="UP001194468"/>
    </source>
</evidence>
<dbReference type="InterPro" id="IPR018712">
    <property type="entry name" value="Tle1-like_cat"/>
</dbReference>
<dbReference type="PANTHER" id="PTHR33840">
    <property type="match status" value="1"/>
</dbReference>
<protein>
    <recommendedName>
        <fullName evidence="1">T6SS Phospholipase effector Tle1-like catalytic domain-containing protein</fullName>
    </recommendedName>
</protein>
<reference evidence="2" key="2">
    <citation type="journal article" date="2020" name="Nat. Commun.">
        <title>Large-scale genome sequencing of mycorrhizal fungi provides insights into the early evolution of symbiotic traits.</title>
        <authorList>
            <person name="Miyauchi S."/>
            <person name="Kiss E."/>
            <person name="Kuo A."/>
            <person name="Drula E."/>
            <person name="Kohler A."/>
            <person name="Sanchez-Garcia M."/>
            <person name="Morin E."/>
            <person name="Andreopoulos B."/>
            <person name="Barry K.W."/>
            <person name="Bonito G."/>
            <person name="Buee M."/>
            <person name="Carver A."/>
            <person name="Chen C."/>
            <person name="Cichocki N."/>
            <person name="Clum A."/>
            <person name="Culley D."/>
            <person name="Crous P.W."/>
            <person name="Fauchery L."/>
            <person name="Girlanda M."/>
            <person name="Hayes R.D."/>
            <person name="Keri Z."/>
            <person name="LaButti K."/>
            <person name="Lipzen A."/>
            <person name="Lombard V."/>
            <person name="Magnuson J."/>
            <person name="Maillard F."/>
            <person name="Murat C."/>
            <person name="Nolan M."/>
            <person name="Ohm R.A."/>
            <person name="Pangilinan J."/>
            <person name="Pereira M.F."/>
            <person name="Perotto S."/>
            <person name="Peter M."/>
            <person name="Pfister S."/>
            <person name="Riley R."/>
            <person name="Sitrit Y."/>
            <person name="Stielow J.B."/>
            <person name="Szollosi G."/>
            <person name="Zifcakova L."/>
            <person name="Stursova M."/>
            <person name="Spatafora J.W."/>
            <person name="Tedersoo L."/>
            <person name="Vaario L.M."/>
            <person name="Yamada A."/>
            <person name="Yan M."/>
            <person name="Wang P."/>
            <person name="Xu J."/>
            <person name="Bruns T."/>
            <person name="Baldrian P."/>
            <person name="Vilgalys R."/>
            <person name="Dunand C."/>
            <person name="Henrissat B."/>
            <person name="Grigoriev I.V."/>
            <person name="Hibbett D."/>
            <person name="Nagy L.G."/>
            <person name="Martin F.M."/>
        </authorList>
    </citation>
    <scope>NUCLEOTIDE SEQUENCE</scope>
    <source>
        <strain evidence="2">BED1</strain>
    </source>
</reference>
<gene>
    <name evidence="2" type="ORF">L210DRAFT_3393911</name>
</gene>
<name>A0AAD4C1A7_BOLED</name>
<evidence type="ECO:0000259" key="1">
    <source>
        <dbReference type="Pfam" id="PF09994"/>
    </source>
</evidence>
<organism evidence="2 3">
    <name type="scientific">Boletus edulis BED1</name>
    <dbReference type="NCBI Taxonomy" id="1328754"/>
    <lineage>
        <taxon>Eukaryota</taxon>
        <taxon>Fungi</taxon>
        <taxon>Dikarya</taxon>
        <taxon>Basidiomycota</taxon>
        <taxon>Agaricomycotina</taxon>
        <taxon>Agaricomycetes</taxon>
        <taxon>Agaricomycetidae</taxon>
        <taxon>Boletales</taxon>
        <taxon>Boletineae</taxon>
        <taxon>Boletaceae</taxon>
        <taxon>Boletoideae</taxon>
        <taxon>Boletus</taxon>
    </lineage>
</organism>